<feature type="domain" description="N-(5'phosphoribosyl) anthranilate isomerase (PRAI)" evidence="10">
    <location>
        <begin position="7"/>
        <end position="212"/>
    </location>
</feature>
<evidence type="ECO:0000313" key="11">
    <source>
        <dbReference type="EMBL" id="RIJ41997.1"/>
    </source>
</evidence>
<dbReference type="PANTHER" id="PTHR42894">
    <property type="entry name" value="N-(5'-PHOSPHORIBOSYL)ANTHRANILATE ISOMERASE"/>
    <property type="match status" value="1"/>
</dbReference>
<keyword evidence="8 9" id="KW-0413">Isomerase</keyword>
<keyword evidence="7 9" id="KW-0057">Aromatic amino acid biosynthesis</keyword>
<comment type="similarity">
    <text evidence="9">Belongs to the TrpF family.</text>
</comment>
<dbReference type="CDD" id="cd00405">
    <property type="entry name" value="PRAI"/>
    <property type="match status" value="1"/>
</dbReference>
<dbReference type="Pfam" id="PF00697">
    <property type="entry name" value="PRAI"/>
    <property type="match status" value="1"/>
</dbReference>
<dbReference type="Proteomes" id="UP000266005">
    <property type="component" value="Unassembled WGS sequence"/>
</dbReference>
<evidence type="ECO:0000256" key="8">
    <source>
        <dbReference type="ARBA" id="ARBA00023235"/>
    </source>
</evidence>
<dbReference type="GO" id="GO:0000162">
    <property type="term" value="P:L-tryptophan biosynthetic process"/>
    <property type="evidence" value="ECO:0007669"/>
    <property type="project" value="UniProtKB-UniRule"/>
</dbReference>
<evidence type="ECO:0000256" key="1">
    <source>
        <dbReference type="ARBA" id="ARBA00001164"/>
    </source>
</evidence>
<dbReference type="GO" id="GO:0004640">
    <property type="term" value="F:phosphoribosylanthranilate isomerase activity"/>
    <property type="evidence" value="ECO:0007669"/>
    <property type="project" value="UniProtKB-UniRule"/>
</dbReference>
<evidence type="ECO:0000259" key="10">
    <source>
        <dbReference type="Pfam" id="PF00697"/>
    </source>
</evidence>
<reference evidence="12" key="1">
    <citation type="submission" date="2018-08" db="EMBL/GenBank/DDBJ databases">
        <title>Mucilaginibacter sp. MYSH2.</title>
        <authorList>
            <person name="Seo T."/>
        </authorList>
    </citation>
    <scope>NUCLEOTIDE SEQUENCE [LARGE SCALE GENOMIC DNA]</scope>
    <source>
        <strain evidence="12">KIRAN</strain>
    </source>
</reference>
<dbReference type="OrthoDB" id="9786954at2"/>
<keyword evidence="5 9" id="KW-0028">Amino-acid biosynthesis</keyword>
<dbReference type="RefSeq" id="WP_119431741.1">
    <property type="nucleotide sequence ID" value="NZ_QWGE01000002.1"/>
</dbReference>
<evidence type="ECO:0000256" key="9">
    <source>
        <dbReference type="HAMAP-Rule" id="MF_00135"/>
    </source>
</evidence>
<dbReference type="AlphaFoldDB" id="A0A399SJC5"/>
<evidence type="ECO:0000256" key="3">
    <source>
        <dbReference type="ARBA" id="ARBA00012572"/>
    </source>
</evidence>
<keyword evidence="12" id="KW-1185">Reference proteome</keyword>
<dbReference type="EC" id="5.3.1.24" evidence="3 9"/>
<comment type="catalytic activity">
    <reaction evidence="1 9">
        <text>N-(5-phospho-beta-D-ribosyl)anthranilate = 1-(2-carboxyphenylamino)-1-deoxy-D-ribulose 5-phosphate</text>
        <dbReference type="Rhea" id="RHEA:21540"/>
        <dbReference type="ChEBI" id="CHEBI:18277"/>
        <dbReference type="ChEBI" id="CHEBI:58613"/>
        <dbReference type="EC" id="5.3.1.24"/>
    </reaction>
</comment>
<dbReference type="UniPathway" id="UPA00035">
    <property type="reaction ID" value="UER00042"/>
</dbReference>
<dbReference type="EMBL" id="QWGE01000002">
    <property type="protein sequence ID" value="RIJ41997.1"/>
    <property type="molecule type" value="Genomic_DNA"/>
</dbReference>
<keyword evidence="6 9" id="KW-0822">Tryptophan biosynthesis</keyword>
<name>A0A399SJC5_9BACT</name>
<dbReference type="InterPro" id="IPR044643">
    <property type="entry name" value="TrpF_fam"/>
</dbReference>
<dbReference type="SUPFAM" id="SSF51366">
    <property type="entry name" value="Ribulose-phoshate binding barrel"/>
    <property type="match status" value="1"/>
</dbReference>
<evidence type="ECO:0000256" key="6">
    <source>
        <dbReference type="ARBA" id="ARBA00022822"/>
    </source>
</evidence>
<sequence>MKPKVKICCISSVQEAETAARFGAAALGLVGEMPSGPGIISDALIREIVRTIPPPLASFLLTSRTSAQAIIGHHKLVYTNTIQLVDALQEGTYQQIREALPGIKLVQVVHVLGEQSIEEAMRLEQNVDAILLDSGNPGLKVKELGGTGRIHDWVISRRIRESIHKPVFLAGGLHAGNVREAIEVVQPFGVDLCSGVRSNGQLDPYKLEKFFEAVEKS</sequence>
<evidence type="ECO:0000313" key="12">
    <source>
        <dbReference type="Proteomes" id="UP000266005"/>
    </source>
</evidence>
<evidence type="ECO:0000256" key="4">
    <source>
        <dbReference type="ARBA" id="ARBA00022272"/>
    </source>
</evidence>
<gene>
    <name evidence="9" type="primary">trpF</name>
    <name evidence="11" type="ORF">D1627_08330</name>
</gene>
<dbReference type="InterPro" id="IPR013785">
    <property type="entry name" value="Aldolase_TIM"/>
</dbReference>
<evidence type="ECO:0000256" key="2">
    <source>
        <dbReference type="ARBA" id="ARBA00004664"/>
    </source>
</evidence>
<evidence type="ECO:0000256" key="5">
    <source>
        <dbReference type="ARBA" id="ARBA00022605"/>
    </source>
</evidence>
<comment type="caution">
    <text evidence="11">The sequence shown here is derived from an EMBL/GenBank/DDBJ whole genome shotgun (WGS) entry which is preliminary data.</text>
</comment>
<proteinExistence type="inferred from homology"/>
<evidence type="ECO:0000256" key="7">
    <source>
        <dbReference type="ARBA" id="ARBA00023141"/>
    </source>
</evidence>
<protein>
    <recommendedName>
        <fullName evidence="4 9">N-(5'-phosphoribosyl)anthranilate isomerase</fullName>
        <shortName evidence="9">PRAI</shortName>
        <ecNumber evidence="3 9">5.3.1.24</ecNumber>
    </recommendedName>
</protein>
<comment type="pathway">
    <text evidence="2 9">Amino-acid biosynthesis; L-tryptophan biosynthesis; L-tryptophan from chorismate: step 3/5.</text>
</comment>
<organism evidence="11 12">
    <name type="scientific">Pontibacter oryzae</name>
    <dbReference type="NCBI Taxonomy" id="2304593"/>
    <lineage>
        <taxon>Bacteria</taxon>
        <taxon>Pseudomonadati</taxon>
        <taxon>Bacteroidota</taxon>
        <taxon>Cytophagia</taxon>
        <taxon>Cytophagales</taxon>
        <taxon>Hymenobacteraceae</taxon>
        <taxon>Pontibacter</taxon>
    </lineage>
</organism>
<dbReference type="InterPro" id="IPR001240">
    <property type="entry name" value="PRAI_dom"/>
</dbReference>
<dbReference type="HAMAP" id="MF_00135">
    <property type="entry name" value="PRAI"/>
    <property type="match status" value="1"/>
</dbReference>
<dbReference type="PANTHER" id="PTHR42894:SF1">
    <property type="entry name" value="N-(5'-PHOSPHORIBOSYL)ANTHRANILATE ISOMERASE"/>
    <property type="match status" value="1"/>
</dbReference>
<dbReference type="InterPro" id="IPR011060">
    <property type="entry name" value="RibuloseP-bd_barrel"/>
</dbReference>
<dbReference type="Gene3D" id="3.20.20.70">
    <property type="entry name" value="Aldolase class I"/>
    <property type="match status" value="1"/>
</dbReference>
<accession>A0A399SJC5</accession>